<sequence length="461" mass="51841">MNAFVIDSFLGKGTYGVVYKVRRKKTGKTLVVKEISTRYMSMKEKQDALNEVRLLASLSCPNIISYVDSFFERASEKLLLVMEYASNGDLQQAIHARKQRRQLYEEAQVWSMFLQVALALKHLHAKKILHRDLKTANIFLCANNVVKLGDLGVSKLLKADDQLAKTSIGTPYYLSPEILKQRSYNDKSDVWALGCVLYELLTFRHPFEGHDMRSLASRVLHGNRQPIDRRYSADMNRVLDALLTRDPSARLSIDDLFKMPEIRSRLHLVKTAETTSSEQGPPELVSSPTQNRTMLGTIRFKKKGLNYVVDLPEANYDDPRLPEPSVAPQPARVHARAALKAPRAAIPMLVPKLGPLPTISESTGSSGAETQSLYSNKSRMSDGGLQPTARPVDPAPRYSKPAKVYVSEPPRRYKPVEPRPSVYRYRAPAKNVQRPAAMRQPVVYAQVDADRIRGKLTGWAT</sequence>
<evidence type="ECO:0000256" key="6">
    <source>
        <dbReference type="ARBA" id="ARBA00022777"/>
    </source>
</evidence>
<keyword evidence="4" id="KW-0808">Transferase</keyword>
<evidence type="ECO:0000313" key="15">
    <source>
        <dbReference type="Proteomes" id="UP000717585"/>
    </source>
</evidence>
<dbReference type="SMART" id="SM00220">
    <property type="entry name" value="S_TKc"/>
    <property type="match status" value="1"/>
</dbReference>
<evidence type="ECO:0000313" key="14">
    <source>
        <dbReference type="EMBL" id="KAG9394035.1"/>
    </source>
</evidence>
<dbReference type="InterPro" id="IPR017441">
    <property type="entry name" value="Protein_kinase_ATP_BS"/>
</dbReference>
<dbReference type="InterPro" id="IPR008271">
    <property type="entry name" value="Ser/Thr_kinase_AS"/>
</dbReference>
<dbReference type="PANTHER" id="PTHR44899:SF6">
    <property type="entry name" value="SERINE_THREONINE PROTEIN KINASE"/>
    <property type="match status" value="1"/>
</dbReference>
<keyword evidence="6 14" id="KW-0418">Kinase</keyword>
<feature type="domain" description="Protein kinase" evidence="13">
    <location>
        <begin position="4"/>
        <end position="262"/>
    </location>
</feature>
<dbReference type="InterPro" id="IPR000719">
    <property type="entry name" value="Prot_kinase_dom"/>
</dbReference>
<proteinExistence type="inferred from homology"/>
<dbReference type="Gene3D" id="3.30.200.20">
    <property type="entry name" value="Phosphorylase Kinase, domain 1"/>
    <property type="match status" value="1"/>
</dbReference>
<dbReference type="InterPro" id="IPR011009">
    <property type="entry name" value="Kinase-like_dom_sf"/>
</dbReference>
<evidence type="ECO:0000256" key="4">
    <source>
        <dbReference type="ARBA" id="ARBA00022679"/>
    </source>
</evidence>
<dbReference type="Proteomes" id="UP000717585">
    <property type="component" value="Unassembled WGS sequence"/>
</dbReference>
<evidence type="ECO:0000256" key="3">
    <source>
        <dbReference type="ARBA" id="ARBA00022527"/>
    </source>
</evidence>
<dbReference type="PROSITE" id="PS50011">
    <property type="entry name" value="PROTEIN_KINASE_DOM"/>
    <property type="match status" value="1"/>
</dbReference>
<evidence type="ECO:0000256" key="11">
    <source>
        <dbReference type="RuleBase" id="RU000304"/>
    </source>
</evidence>
<dbReference type="PANTHER" id="PTHR44899">
    <property type="entry name" value="CAMK FAMILY PROTEIN KINASE"/>
    <property type="match status" value="1"/>
</dbReference>
<dbReference type="EC" id="2.7.11.1" evidence="2"/>
<evidence type="ECO:0000256" key="7">
    <source>
        <dbReference type="ARBA" id="ARBA00022840"/>
    </source>
</evidence>
<evidence type="ECO:0000256" key="12">
    <source>
        <dbReference type="SAM" id="MobiDB-lite"/>
    </source>
</evidence>
<dbReference type="GO" id="GO:0005524">
    <property type="term" value="F:ATP binding"/>
    <property type="evidence" value="ECO:0007669"/>
    <property type="project" value="UniProtKB-UniRule"/>
</dbReference>
<accession>A0A8J6AXM5</accession>
<comment type="caution">
    <text evidence="14">The sequence shown here is derived from an EMBL/GenBank/DDBJ whole genome shotgun (WGS) entry which is preliminary data.</text>
</comment>
<evidence type="ECO:0000256" key="8">
    <source>
        <dbReference type="ARBA" id="ARBA00047899"/>
    </source>
</evidence>
<dbReference type="EMBL" id="JAHDYR010000017">
    <property type="protein sequence ID" value="KAG9394035.1"/>
    <property type="molecule type" value="Genomic_DNA"/>
</dbReference>
<evidence type="ECO:0000256" key="9">
    <source>
        <dbReference type="ARBA" id="ARBA00048679"/>
    </source>
</evidence>
<dbReference type="AlphaFoldDB" id="A0A8J6AXM5"/>
<keyword evidence="7 10" id="KW-0067">ATP-binding</keyword>
<evidence type="ECO:0000259" key="13">
    <source>
        <dbReference type="PROSITE" id="PS50011"/>
    </source>
</evidence>
<dbReference type="PROSITE" id="PS00108">
    <property type="entry name" value="PROTEIN_KINASE_ST"/>
    <property type="match status" value="1"/>
</dbReference>
<organism evidence="14 15">
    <name type="scientific">Carpediemonas membranifera</name>
    <dbReference type="NCBI Taxonomy" id="201153"/>
    <lineage>
        <taxon>Eukaryota</taxon>
        <taxon>Metamonada</taxon>
        <taxon>Carpediemonas-like organisms</taxon>
        <taxon>Carpediemonas</taxon>
    </lineage>
</organism>
<gene>
    <name evidence="14" type="ORF">J8273_4398</name>
</gene>
<keyword evidence="15" id="KW-1185">Reference proteome</keyword>
<evidence type="ECO:0000256" key="10">
    <source>
        <dbReference type="PROSITE-ProRule" id="PRU10141"/>
    </source>
</evidence>
<protein>
    <recommendedName>
        <fullName evidence="2">non-specific serine/threonine protein kinase</fullName>
        <ecNumber evidence="2">2.7.11.1</ecNumber>
    </recommendedName>
</protein>
<dbReference type="Gene3D" id="1.10.510.10">
    <property type="entry name" value="Transferase(Phosphotransferase) domain 1"/>
    <property type="match status" value="1"/>
</dbReference>
<dbReference type="GO" id="GO:0004674">
    <property type="term" value="F:protein serine/threonine kinase activity"/>
    <property type="evidence" value="ECO:0007669"/>
    <property type="project" value="UniProtKB-KW"/>
</dbReference>
<keyword evidence="5 10" id="KW-0547">Nucleotide-binding</keyword>
<dbReference type="FunFam" id="3.30.200.20:FF:000097">
    <property type="entry name" value="Probable serine/threonine-protein kinase nek1"/>
    <property type="match status" value="1"/>
</dbReference>
<feature type="region of interest" description="Disordered" evidence="12">
    <location>
        <begin position="358"/>
        <end position="400"/>
    </location>
</feature>
<keyword evidence="3 11" id="KW-0723">Serine/threonine-protein kinase</keyword>
<dbReference type="InterPro" id="IPR051131">
    <property type="entry name" value="NEK_Ser/Thr_kinase_NIMA"/>
</dbReference>
<dbReference type="PROSITE" id="PS00107">
    <property type="entry name" value="PROTEIN_KINASE_ATP"/>
    <property type="match status" value="1"/>
</dbReference>
<dbReference type="SUPFAM" id="SSF56112">
    <property type="entry name" value="Protein kinase-like (PK-like)"/>
    <property type="match status" value="1"/>
</dbReference>
<name>A0A8J6AXM5_9EUKA</name>
<dbReference type="Pfam" id="PF00069">
    <property type="entry name" value="Pkinase"/>
    <property type="match status" value="1"/>
</dbReference>
<reference evidence="14" key="1">
    <citation type="submission" date="2021-05" db="EMBL/GenBank/DDBJ databases">
        <title>A free-living protist that lacks canonical eukaryotic 1 DNA replication and segregation systems.</title>
        <authorList>
            <person name="Salas-Leiva D.E."/>
            <person name="Tromer E.C."/>
            <person name="Curtis B.A."/>
            <person name="Jerlstrom-Hultqvist J."/>
            <person name="Kolisko M."/>
            <person name="Yi Z."/>
            <person name="Salas-Leiva J.S."/>
            <person name="Gallot-Lavallee L."/>
            <person name="Kops G.J.P.L."/>
            <person name="Archibald J.M."/>
            <person name="Simpson A.G.B."/>
            <person name="Roger A.J."/>
        </authorList>
    </citation>
    <scope>NUCLEOTIDE SEQUENCE</scope>
    <source>
        <strain evidence="14">BICM</strain>
    </source>
</reference>
<dbReference type="OrthoDB" id="248923at2759"/>
<dbReference type="CDD" id="cd08215">
    <property type="entry name" value="STKc_Nek"/>
    <property type="match status" value="1"/>
</dbReference>
<comment type="catalytic activity">
    <reaction evidence="8">
        <text>L-threonyl-[protein] + ATP = O-phospho-L-threonyl-[protein] + ADP + H(+)</text>
        <dbReference type="Rhea" id="RHEA:46608"/>
        <dbReference type="Rhea" id="RHEA-COMP:11060"/>
        <dbReference type="Rhea" id="RHEA-COMP:11605"/>
        <dbReference type="ChEBI" id="CHEBI:15378"/>
        <dbReference type="ChEBI" id="CHEBI:30013"/>
        <dbReference type="ChEBI" id="CHEBI:30616"/>
        <dbReference type="ChEBI" id="CHEBI:61977"/>
        <dbReference type="ChEBI" id="CHEBI:456216"/>
        <dbReference type="EC" id="2.7.11.1"/>
    </reaction>
</comment>
<evidence type="ECO:0000256" key="5">
    <source>
        <dbReference type="ARBA" id="ARBA00022741"/>
    </source>
</evidence>
<comment type="catalytic activity">
    <reaction evidence="9">
        <text>L-seryl-[protein] + ATP = O-phospho-L-seryl-[protein] + ADP + H(+)</text>
        <dbReference type="Rhea" id="RHEA:17989"/>
        <dbReference type="Rhea" id="RHEA-COMP:9863"/>
        <dbReference type="Rhea" id="RHEA-COMP:11604"/>
        <dbReference type="ChEBI" id="CHEBI:15378"/>
        <dbReference type="ChEBI" id="CHEBI:29999"/>
        <dbReference type="ChEBI" id="CHEBI:30616"/>
        <dbReference type="ChEBI" id="CHEBI:83421"/>
        <dbReference type="ChEBI" id="CHEBI:456216"/>
        <dbReference type="EC" id="2.7.11.1"/>
    </reaction>
</comment>
<evidence type="ECO:0000256" key="1">
    <source>
        <dbReference type="ARBA" id="ARBA00010886"/>
    </source>
</evidence>
<comment type="similarity">
    <text evidence="1">Belongs to the protein kinase superfamily. NEK Ser/Thr protein kinase family. NIMA subfamily.</text>
</comment>
<feature type="binding site" evidence="10">
    <location>
        <position position="33"/>
    </location>
    <ligand>
        <name>ATP</name>
        <dbReference type="ChEBI" id="CHEBI:30616"/>
    </ligand>
</feature>
<evidence type="ECO:0000256" key="2">
    <source>
        <dbReference type="ARBA" id="ARBA00012513"/>
    </source>
</evidence>
<feature type="compositionally biased region" description="Polar residues" evidence="12">
    <location>
        <begin position="359"/>
        <end position="378"/>
    </location>
</feature>